<dbReference type="Proteomes" id="UP001178461">
    <property type="component" value="Chromosome W"/>
</dbReference>
<name>A0AA35LN22_9SAUR</name>
<evidence type="ECO:0000313" key="1">
    <source>
        <dbReference type="EMBL" id="CAI5799305.1"/>
    </source>
</evidence>
<gene>
    <name evidence="1" type="ORF">PODLI_1B009466</name>
</gene>
<accession>A0AA35LN22</accession>
<evidence type="ECO:0000313" key="2">
    <source>
        <dbReference type="Proteomes" id="UP001178461"/>
    </source>
</evidence>
<protein>
    <submittedName>
        <fullName evidence="1">Uncharacterized protein</fullName>
    </submittedName>
</protein>
<dbReference type="EMBL" id="OX395145">
    <property type="protein sequence ID" value="CAI5799305.1"/>
    <property type="molecule type" value="Genomic_DNA"/>
</dbReference>
<dbReference type="AlphaFoldDB" id="A0AA35LN22"/>
<proteinExistence type="predicted"/>
<keyword evidence="2" id="KW-1185">Reference proteome</keyword>
<sequence length="51" mass="5835">MAPKRKRTGAVPAHTAAVNHRNNKPKPISQFLNAFRSFIVDYEQRFLLAIL</sequence>
<reference evidence="1" key="1">
    <citation type="submission" date="2022-12" db="EMBL/GenBank/DDBJ databases">
        <authorList>
            <person name="Alioto T."/>
            <person name="Alioto T."/>
            <person name="Gomez Garrido J."/>
        </authorList>
    </citation>
    <scope>NUCLEOTIDE SEQUENCE</scope>
</reference>
<organism evidence="1 2">
    <name type="scientific">Podarcis lilfordi</name>
    <name type="common">Lilford's wall lizard</name>
    <dbReference type="NCBI Taxonomy" id="74358"/>
    <lineage>
        <taxon>Eukaryota</taxon>
        <taxon>Metazoa</taxon>
        <taxon>Chordata</taxon>
        <taxon>Craniata</taxon>
        <taxon>Vertebrata</taxon>
        <taxon>Euteleostomi</taxon>
        <taxon>Lepidosauria</taxon>
        <taxon>Squamata</taxon>
        <taxon>Bifurcata</taxon>
        <taxon>Unidentata</taxon>
        <taxon>Episquamata</taxon>
        <taxon>Laterata</taxon>
        <taxon>Lacertibaenia</taxon>
        <taxon>Lacertidae</taxon>
        <taxon>Podarcis</taxon>
    </lineage>
</organism>